<evidence type="ECO:0000256" key="1">
    <source>
        <dbReference type="SAM" id="MobiDB-lite"/>
    </source>
</evidence>
<feature type="region of interest" description="Disordered" evidence="1">
    <location>
        <begin position="32"/>
        <end position="59"/>
    </location>
</feature>
<dbReference type="Proteomes" id="UP000189229">
    <property type="component" value="Unassembled WGS sequence"/>
</dbReference>
<protein>
    <submittedName>
        <fullName evidence="2">Putative polyketide synthase</fullName>
    </submittedName>
</protein>
<proteinExistence type="predicted"/>
<dbReference type="EMBL" id="MVBM01000001">
    <property type="protein sequence ID" value="OOK82173.1"/>
    <property type="molecule type" value="Genomic_DNA"/>
</dbReference>
<evidence type="ECO:0000313" key="2">
    <source>
        <dbReference type="EMBL" id="OOK82173.1"/>
    </source>
</evidence>
<dbReference type="AlphaFoldDB" id="A0A1V3XSH6"/>
<accession>A0A1V3XSH6</accession>
<name>A0A1V3XSH6_MYCKA</name>
<sequence length="59" mass="6031">MLYRQHGFDEAGDAGRRLGVAEIGLDGADEQGSVLGAARPSTVPRARASIGSPNSVPVP</sequence>
<gene>
    <name evidence="2" type="ORF">BZL30_0660</name>
</gene>
<evidence type="ECO:0000313" key="3">
    <source>
        <dbReference type="Proteomes" id="UP000189229"/>
    </source>
</evidence>
<comment type="caution">
    <text evidence="2">The sequence shown here is derived from an EMBL/GenBank/DDBJ whole genome shotgun (WGS) entry which is preliminary data.</text>
</comment>
<organism evidence="2 3">
    <name type="scientific">Mycobacterium kansasii</name>
    <dbReference type="NCBI Taxonomy" id="1768"/>
    <lineage>
        <taxon>Bacteria</taxon>
        <taxon>Bacillati</taxon>
        <taxon>Actinomycetota</taxon>
        <taxon>Actinomycetes</taxon>
        <taxon>Mycobacteriales</taxon>
        <taxon>Mycobacteriaceae</taxon>
        <taxon>Mycobacterium</taxon>
    </lineage>
</organism>
<reference evidence="2 3" key="1">
    <citation type="submission" date="2017-02" db="EMBL/GenBank/DDBJ databases">
        <title>Complete genome sequences of Mycobacterium kansasii strains isolated from rhesus macaques.</title>
        <authorList>
            <person name="Panda A."/>
            <person name="Nagaraj S."/>
            <person name="Zhao X."/>
            <person name="Tettelin H."/>
            <person name="Detolla L.J."/>
        </authorList>
    </citation>
    <scope>NUCLEOTIDE SEQUENCE [LARGE SCALE GENOMIC DNA]</scope>
    <source>
        <strain evidence="2 3">11-3813</strain>
    </source>
</reference>